<keyword evidence="4" id="KW-1185">Reference proteome</keyword>
<dbReference type="SUPFAM" id="SSF53807">
    <property type="entry name" value="Helical backbone' metal receptor"/>
    <property type="match status" value="1"/>
</dbReference>
<evidence type="ECO:0000256" key="1">
    <source>
        <dbReference type="SAM" id="SignalP"/>
    </source>
</evidence>
<sequence length="350" mass="37901">MALAVPLSLALLSASAALAQTSFVDQAGRTVTLDAPPKKLITLPSAAPVVYFAVDGTTEHIAGTASASLNTFKGGLYDETIPELMQLDATMAGPGFATNVEAVLAAGPDLVFEVVHKEGQIKQLEDVGLKVAGWNCCTEEQRRGYITMSGAIAGKPERAAMLLKLQDDSNAALVEHFKAVEPANYVKMLEVDKIGEQIQVVANSSQNYALSGVQNLAADDTGEWWRTIDAEQFLVWNPEVIIIPAWATDLTPEAFYNDPLLGGVDAIKNHRVYKVPKFNRSPDAPEVHLTAQWLARITHPTDFAAETAFRDTLKTTFKEIYGKDLTEPLLDKILEVEANSTSTDYAKILG</sequence>
<dbReference type="GO" id="GO:0071281">
    <property type="term" value="P:cellular response to iron ion"/>
    <property type="evidence" value="ECO:0007669"/>
    <property type="project" value="TreeGrafter"/>
</dbReference>
<dbReference type="PANTHER" id="PTHR30535">
    <property type="entry name" value="VITAMIN B12-BINDING PROTEIN"/>
    <property type="match status" value="1"/>
</dbReference>
<dbReference type="Gene3D" id="3.40.50.1980">
    <property type="entry name" value="Nitrogenase molybdenum iron protein domain"/>
    <property type="match status" value="2"/>
</dbReference>
<dbReference type="Proteomes" id="UP000095463">
    <property type="component" value="Unassembled WGS sequence"/>
</dbReference>
<reference evidence="3 4" key="1">
    <citation type="journal article" date="2015" name="Genome Announc.">
        <title>Genome Assemblies of Three Soil-Associated Devosia species: D. insulae, D. limi, and D. soli.</title>
        <authorList>
            <person name="Hassan Y.I."/>
            <person name="Lepp D."/>
            <person name="Zhou T."/>
        </authorList>
    </citation>
    <scope>NUCLEOTIDE SEQUENCE [LARGE SCALE GENOMIC DNA]</scope>
    <source>
        <strain evidence="3 4">DS-56</strain>
    </source>
</reference>
<feature type="chain" id="PRO_5009190437" description="Fe/B12 periplasmic-binding domain-containing protein" evidence="1">
    <location>
        <begin position="20"/>
        <end position="350"/>
    </location>
</feature>
<dbReference type="InterPro" id="IPR050902">
    <property type="entry name" value="ABC_Transporter_SBP"/>
</dbReference>
<evidence type="ECO:0000313" key="4">
    <source>
        <dbReference type="Proteomes" id="UP000095463"/>
    </source>
</evidence>
<comment type="caution">
    <text evidence="3">The sequence shown here is derived from an EMBL/GenBank/DDBJ whole genome shotgun (WGS) entry which is preliminary data.</text>
</comment>
<protein>
    <recommendedName>
        <fullName evidence="2">Fe/B12 periplasmic-binding domain-containing protein</fullName>
    </recommendedName>
</protein>
<dbReference type="AlphaFoldDB" id="A0A1E5XRH8"/>
<gene>
    <name evidence="3" type="ORF">VW23_017665</name>
</gene>
<name>A0A1E5XRH8_9HYPH</name>
<accession>A0A1E5XRH8</accession>
<keyword evidence="1" id="KW-0732">Signal</keyword>
<feature type="domain" description="Fe/B12 periplasmic-binding" evidence="2">
    <location>
        <begin position="39"/>
        <end position="302"/>
    </location>
</feature>
<feature type="signal peptide" evidence="1">
    <location>
        <begin position="1"/>
        <end position="19"/>
    </location>
</feature>
<proteinExistence type="predicted"/>
<dbReference type="EMBL" id="LAJE02000167">
    <property type="protein sequence ID" value="OEO31206.1"/>
    <property type="molecule type" value="Genomic_DNA"/>
</dbReference>
<evidence type="ECO:0000313" key="3">
    <source>
        <dbReference type="EMBL" id="OEO31206.1"/>
    </source>
</evidence>
<dbReference type="PANTHER" id="PTHR30535:SF34">
    <property type="entry name" value="MOLYBDATE-BINDING PROTEIN MOLA"/>
    <property type="match status" value="1"/>
</dbReference>
<dbReference type="InterPro" id="IPR002491">
    <property type="entry name" value="ABC_transptr_periplasmic_BD"/>
</dbReference>
<dbReference type="Pfam" id="PF01497">
    <property type="entry name" value="Peripla_BP_2"/>
    <property type="match status" value="1"/>
</dbReference>
<evidence type="ECO:0000259" key="2">
    <source>
        <dbReference type="PROSITE" id="PS50983"/>
    </source>
</evidence>
<organism evidence="3 4">
    <name type="scientific">Devosia insulae DS-56</name>
    <dbReference type="NCBI Taxonomy" id="1116389"/>
    <lineage>
        <taxon>Bacteria</taxon>
        <taxon>Pseudomonadati</taxon>
        <taxon>Pseudomonadota</taxon>
        <taxon>Alphaproteobacteria</taxon>
        <taxon>Hyphomicrobiales</taxon>
        <taxon>Devosiaceae</taxon>
        <taxon>Devosia</taxon>
    </lineage>
</organism>
<dbReference type="PROSITE" id="PS50983">
    <property type="entry name" value="FE_B12_PBP"/>
    <property type="match status" value="1"/>
</dbReference>